<dbReference type="Gene3D" id="1.10.287.110">
    <property type="entry name" value="DnaJ domain"/>
    <property type="match status" value="1"/>
</dbReference>
<evidence type="ECO:0000256" key="1">
    <source>
        <dbReference type="SAM" id="MobiDB-lite"/>
    </source>
</evidence>
<comment type="caution">
    <text evidence="3">The sequence shown here is derived from an EMBL/GenBank/DDBJ whole genome shotgun (WGS) entry which is preliminary data.</text>
</comment>
<dbReference type="GO" id="GO:0030544">
    <property type="term" value="F:Hsp70 protein binding"/>
    <property type="evidence" value="ECO:0007669"/>
    <property type="project" value="TreeGrafter"/>
</dbReference>
<dbReference type="CDD" id="cd06257">
    <property type="entry name" value="DnaJ"/>
    <property type="match status" value="1"/>
</dbReference>
<evidence type="ECO:0000313" key="4">
    <source>
        <dbReference type="Proteomes" id="UP001178507"/>
    </source>
</evidence>
<dbReference type="PROSITE" id="PS50076">
    <property type="entry name" value="DNAJ_2"/>
    <property type="match status" value="1"/>
</dbReference>
<feature type="compositionally biased region" description="Basic and acidic residues" evidence="1">
    <location>
        <begin position="182"/>
        <end position="203"/>
    </location>
</feature>
<dbReference type="SMART" id="SM00271">
    <property type="entry name" value="DnaJ"/>
    <property type="match status" value="1"/>
</dbReference>
<dbReference type="InterPro" id="IPR018253">
    <property type="entry name" value="DnaJ_domain_CS"/>
</dbReference>
<name>A0AA36MPX0_9DINO</name>
<dbReference type="PROSITE" id="PS00636">
    <property type="entry name" value="DNAJ_1"/>
    <property type="match status" value="1"/>
</dbReference>
<dbReference type="InterPro" id="IPR036869">
    <property type="entry name" value="J_dom_sf"/>
</dbReference>
<dbReference type="GO" id="GO:0071218">
    <property type="term" value="P:cellular response to misfolded protein"/>
    <property type="evidence" value="ECO:0007669"/>
    <property type="project" value="TreeGrafter"/>
</dbReference>
<feature type="compositionally biased region" description="Basic and acidic residues" evidence="1">
    <location>
        <begin position="287"/>
        <end position="298"/>
    </location>
</feature>
<organism evidence="3 4">
    <name type="scientific">Effrenium voratum</name>
    <dbReference type="NCBI Taxonomy" id="2562239"/>
    <lineage>
        <taxon>Eukaryota</taxon>
        <taxon>Sar</taxon>
        <taxon>Alveolata</taxon>
        <taxon>Dinophyceae</taxon>
        <taxon>Suessiales</taxon>
        <taxon>Symbiodiniaceae</taxon>
        <taxon>Effrenium</taxon>
    </lineage>
</organism>
<evidence type="ECO:0000259" key="2">
    <source>
        <dbReference type="PROSITE" id="PS50076"/>
    </source>
</evidence>
<evidence type="ECO:0000313" key="3">
    <source>
        <dbReference type="EMBL" id="CAJ1375688.1"/>
    </source>
</evidence>
<gene>
    <name evidence="3" type="ORF">EVOR1521_LOCUS4913</name>
</gene>
<dbReference type="EMBL" id="CAUJNA010000335">
    <property type="protein sequence ID" value="CAJ1375688.1"/>
    <property type="molecule type" value="Genomic_DNA"/>
</dbReference>
<dbReference type="SUPFAM" id="SSF46565">
    <property type="entry name" value="Chaperone J-domain"/>
    <property type="match status" value="1"/>
</dbReference>
<sequence>MDPLDGAMTCAPKPLALPEDEHPWAVAMTDALAWAKNSRKRPREDEPGPAGDGHYDLLQVSRSASGAEIRSAYRRGALLTHPDKGGNPEEFKKVVAAFEVLSDQLRRKEYDRQLQKQQSRDGLSAQTPAEAGEEAPSGRKLVLGRARLLMLQLLEEIGWQEKLQAAPREVLEALLSQLTRRKAAEPDARAEEGAVSRAPREVDPPEGLPPGWTCFEYTYKSGLLKGKKYLRFNSPWGQQGILSVKAAIRAHAEHSGLDGLAAARTWDARRFSAAPAAATAGGDGDGEVPREPQSERVRTQQRSIYAAKASNGIVRYFVQLSYSSFIIRTGRTLQLAEAIDWHIALTQTVATASARLRRKGGNPLPPLEQSELRQLLQAEPSIQLSFRSAFSSKHGTIYSPTTRGLDLAVQQYHALRALVRSRPSRDRLAACRKKAADEACAHQKARQGLERQLQKAVQVELQSRACGRLGPVEGPSPALQAPPVEASQDAAAALELKGALGLTCAAARRLAAQLRCLPKAELRRRVKVLQHAKSPKTSSPARPAAAAGAIAAIGTSQADAGSFTIVPAPGARPAPAGTLFGLPCADVGVALLASLSFEELFSLNGMCKAAKALVSYETWRRLRDFSYHPSLFEPKTKASRRGRVLPANKDIVAQRFLHFLRQNAWCVERLDLQQCGGRVLESPQLRAALRDMPRLQQLVLPCHGWSSPTERQRLLWHLAEQVQVMLPGRAAPKCQVGAEALVGLSQLVEGWQNFSEKGKQEVHSLLRKEVAQGRLAPRNSAKWQWGADDPALQHVRALLESIL</sequence>
<dbReference type="GO" id="GO:0005789">
    <property type="term" value="C:endoplasmic reticulum membrane"/>
    <property type="evidence" value="ECO:0007669"/>
    <property type="project" value="TreeGrafter"/>
</dbReference>
<dbReference type="AlphaFoldDB" id="A0AA36MPX0"/>
<feature type="region of interest" description="Disordered" evidence="1">
    <location>
        <begin position="35"/>
        <end position="56"/>
    </location>
</feature>
<dbReference type="Proteomes" id="UP001178507">
    <property type="component" value="Unassembled WGS sequence"/>
</dbReference>
<dbReference type="PANTHER" id="PTHR43908:SF3">
    <property type="entry name" value="AT29763P-RELATED"/>
    <property type="match status" value="1"/>
</dbReference>
<feature type="region of interest" description="Disordered" evidence="1">
    <location>
        <begin position="181"/>
        <end position="205"/>
    </location>
</feature>
<reference evidence="3" key="1">
    <citation type="submission" date="2023-08" db="EMBL/GenBank/DDBJ databases">
        <authorList>
            <person name="Chen Y."/>
            <person name="Shah S."/>
            <person name="Dougan E. K."/>
            <person name="Thang M."/>
            <person name="Chan C."/>
        </authorList>
    </citation>
    <scope>NUCLEOTIDE SEQUENCE</scope>
</reference>
<accession>A0AA36MPX0</accession>
<dbReference type="PANTHER" id="PTHR43908">
    <property type="entry name" value="AT29763P-RELATED"/>
    <property type="match status" value="1"/>
</dbReference>
<feature type="domain" description="J" evidence="2">
    <location>
        <begin position="53"/>
        <end position="114"/>
    </location>
</feature>
<keyword evidence="4" id="KW-1185">Reference proteome</keyword>
<proteinExistence type="predicted"/>
<feature type="region of interest" description="Disordered" evidence="1">
    <location>
        <begin position="274"/>
        <end position="299"/>
    </location>
</feature>
<dbReference type="Pfam" id="PF00226">
    <property type="entry name" value="DnaJ"/>
    <property type="match status" value="1"/>
</dbReference>
<dbReference type="InterPro" id="IPR051100">
    <property type="entry name" value="DnaJ_subfamily_B/C"/>
</dbReference>
<feature type="compositionally biased region" description="Polar residues" evidence="1">
    <location>
        <begin position="115"/>
        <end position="127"/>
    </location>
</feature>
<protein>
    <recommendedName>
        <fullName evidence="2">J domain-containing protein</fullName>
    </recommendedName>
</protein>
<feature type="region of interest" description="Disordered" evidence="1">
    <location>
        <begin position="110"/>
        <end position="137"/>
    </location>
</feature>
<dbReference type="InterPro" id="IPR001623">
    <property type="entry name" value="DnaJ_domain"/>
</dbReference>
<dbReference type="PRINTS" id="PR00625">
    <property type="entry name" value="JDOMAIN"/>
</dbReference>